<gene>
    <name evidence="2" type="ORF">DNHGIG_30640</name>
</gene>
<feature type="transmembrane region" description="Helical" evidence="1">
    <location>
        <begin position="239"/>
        <end position="258"/>
    </location>
</feature>
<dbReference type="Pfam" id="PF06182">
    <property type="entry name" value="ABC2_membrane_6"/>
    <property type="match status" value="1"/>
</dbReference>
<comment type="caution">
    <text evidence="2">The sequence shown here is derived from an EMBL/GenBank/DDBJ whole genome shotgun (WGS) entry which is preliminary data.</text>
</comment>
<dbReference type="PANTHER" id="PTHR36833">
    <property type="entry name" value="SLR0610 PROTEIN-RELATED"/>
    <property type="match status" value="1"/>
</dbReference>
<keyword evidence="1" id="KW-0812">Transmembrane</keyword>
<dbReference type="InterPro" id="IPR010390">
    <property type="entry name" value="ABC-2_transporter-like"/>
</dbReference>
<feature type="transmembrane region" description="Helical" evidence="1">
    <location>
        <begin position="145"/>
        <end position="172"/>
    </location>
</feature>
<evidence type="ECO:0000313" key="2">
    <source>
        <dbReference type="EMBL" id="GIM47515.1"/>
    </source>
</evidence>
<dbReference type="RefSeq" id="WP_282200484.1">
    <property type="nucleotide sequence ID" value="NZ_BOQE01000001.1"/>
</dbReference>
<feature type="transmembrane region" description="Helical" evidence="1">
    <location>
        <begin position="54"/>
        <end position="72"/>
    </location>
</feature>
<feature type="transmembrane region" description="Helical" evidence="1">
    <location>
        <begin position="114"/>
        <end position="133"/>
    </location>
</feature>
<dbReference type="EMBL" id="BOQE01000001">
    <property type="protein sequence ID" value="GIM47515.1"/>
    <property type="molecule type" value="Genomic_DNA"/>
</dbReference>
<sequence>MRDAMNTYLAMLRAAILCRLEYRADFLMGILGVFILNGATLGTTWILLQRFQTIHGWTFWQIVFLYNLWLLGHSIRAIFFRQVSLLEEYIVQGTFDQFLTKPASPLIQFLGREVHYLGVGDMLLSSTMLTLAYNHLGLHWSPWMFPWFVVVVLSSATVEVTLVLTLSCMAFFTTRSRAFVNAATQFSFNLVQQYPLDMFGRSIRAIVTFILPFAFMNYYPSLFLLGKTGEVGVHPFLPFASPFVAVLLVILAGFVWRLSIKRYTSTGS</sequence>
<protein>
    <submittedName>
        <fullName evidence="2">Multidrug ABC transporter permease</fullName>
    </submittedName>
</protein>
<keyword evidence="1" id="KW-0472">Membrane</keyword>
<evidence type="ECO:0000256" key="1">
    <source>
        <dbReference type="SAM" id="Phobius"/>
    </source>
</evidence>
<dbReference type="Proteomes" id="UP001057291">
    <property type="component" value="Unassembled WGS sequence"/>
</dbReference>
<feature type="transmembrane region" description="Helical" evidence="1">
    <location>
        <begin position="26"/>
        <end position="48"/>
    </location>
</feature>
<keyword evidence="3" id="KW-1185">Reference proteome</keyword>
<evidence type="ECO:0000313" key="3">
    <source>
        <dbReference type="Proteomes" id="UP001057291"/>
    </source>
</evidence>
<name>A0AAV4LI65_9BACL</name>
<proteinExistence type="predicted"/>
<dbReference type="AlphaFoldDB" id="A0AAV4LI65"/>
<feature type="transmembrane region" description="Helical" evidence="1">
    <location>
        <begin position="202"/>
        <end position="219"/>
    </location>
</feature>
<keyword evidence="1" id="KW-1133">Transmembrane helix</keyword>
<dbReference type="PANTHER" id="PTHR36833:SF1">
    <property type="entry name" value="INTEGRAL MEMBRANE TRANSPORT PROTEIN"/>
    <property type="match status" value="1"/>
</dbReference>
<reference evidence="2" key="1">
    <citation type="journal article" date="2023" name="Int. J. Syst. Evol. Microbiol.">
        <title>Collibacillus ludicampi gen. nov., sp. nov., a new soil bacterium of the family Alicyclobacillaceae.</title>
        <authorList>
            <person name="Jojima T."/>
            <person name="Ioku Y."/>
            <person name="Fukuta Y."/>
            <person name="Shirasaka N."/>
            <person name="Matsumura Y."/>
            <person name="Mori M."/>
        </authorList>
    </citation>
    <scope>NUCLEOTIDE SEQUENCE</scope>
    <source>
        <strain evidence="2">TP075</strain>
    </source>
</reference>
<organism evidence="2 3">
    <name type="scientific">Collibacillus ludicampi</name>
    <dbReference type="NCBI Taxonomy" id="2771369"/>
    <lineage>
        <taxon>Bacteria</taxon>
        <taxon>Bacillati</taxon>
        <taxon>Bacillota</taxon>
        <taxon>Bacilli</taxon>
        <taxon>Bacillales</taxon>
        <taxon>Alicyclobacillaceae</taxon>
        <taxon>Collibacillus</taxon>
    </lineage>
</organism>
<accession>A0AAV4LI65</accession>